<dbReference type="SUPFAM" id="SSF64288">
    <property type="entry name" value="Chorismate lyase-like"/>
    <property type="match status" value="1"/>
</dbReference>
<keyword evidence="6" id="KW-1185">Reference proteome</keyword>
<reference evidence="5 6" key="3">
    <citation type="submission" date="2023-06" db="EMBL/GenBank/DDBJ databases">
        <authorList>
            <person name="Zeman M."/>
            <person name="Kubasova T."/>
            <person name="Jahodarova E."/>
            <person name="Nykrynova M."/>
            <person name="Rychlik I."/>
        </authorList>
    </citation>
    <scope>NUCLEOTIDE SEQUENCE [LARGE SCALE GENOMIC DNA]</scope>
    <source>
        <strain evidence="5 6">ET340</strain>
    </source>
</reference>
<sequence length="240" mass="26807">MAQALHEQAAEYIRGRIQSGEYPVGSQIPTENELCALLGVSRPTLRQALDTLAREGWLMRVKGRGTFVTEPKVAHESTRFVTGYRAESEKNHRTLRTRVLDLAVERAPEAAARELQLPAGAKVTRLVRLRHLEGYRNNAPVVYTTLYVPHKLFPDMAQLDFTDLSFYEVMAGRGLEVRHASRQLEVVPPPAEVAAQLEISPFEPTILITSTGLTGDGKRVEYTESYYPAGSSSFLIEVDR</sequence>
<evidence type="ECO:0000259" key="4">
    <source>
        <dbReference type="PROSITE" id="PS50949"/>
    </source>
</evidence>
<dbReference type="Gene3D" id="1.10.10.10">
    <property type="entry name" value="Winged helix-like DNA-binding domain superfamily/Winged helix DNA-binding domain"/>
    <property type="match status" value="1"/>
</dbReference>
<dbReference type="InterPro" id="IPR036390">
    <property type="entry name" value="WH_DNA-bd_sf"/>
</dbReference>
<organism evidence="5 6">
    <name type="scientific">Allofournierella massiliensis</name>
    <dbReference type="NCBI Taxonomy" id="1650663"/>
    <lineage>
        <taxon>Bacteria</taxon>
        <taxon>Bacillati</taxon>
        <taxon>Bacillota</taxon>
        <taxon>Clostridia</taxon>
        <taxon>Eubacteriales</taxon>
        <taxon>Oscillospiraceae</taxon>
        <taxon>Allofournierella</taxon>
    </lineage>
</organism>
<protein>
    <submittedName>
        <fullName evidence="5">GntR family transcriptional regulator</fullName>
    </submittedName>
</protein>
<dbReference type="PANTHER" id="PTHR44846">
    <property type="entry name" value="MANNOSYL-D-GLYCERATE TRANSPORT/METABOLISM SYSTEM REPRESSOR MNGR-RELATED"/>
    <property type="match status" value="1"/>
</dbReference>
<evidence type="ECO:0000313" key="6">
    <source>
        <dbReference type="Proteomes" id="UP001529380"/>
    </source>
</evidence>
<keyword evidence="2" id="KW-0238">DNA-binding</keyword>
<dbReference type="SMART" id="SM00866">
    <property type="entry name" value="UTRA"/>
    <property type="match status" value="1"/>
</dbReference>
<gene>
    <name evidence="5" type="ORF">QUW08_06830</name>
</gene>
<keyword evidence="3" id="KW-0804">Transcription</keyword>
<dbReference type="SUPFAM" id="SSF46785">
    <property type="entry name" value="Winged helix' DNA-binding domain"/>
    <property type="match status" value="1"/>
</dbReference>
<comment type="caution">
    <text evidence="5">The sequence shown here is derived from an EMBL/GenBank/DDBJ whole genome shotgun (WGS) entry which is preliminary data.</text>
</comment>
<keyword evidence="1" id="KW-0805">Transcription regulation</keyword>
<evidence type="ECO:0000256" key="2">
    <source>
        <dbReference type="ARBA" id="ARBA00023125"/>
    </source>
</evidence>
<name>A0ABT7UQ42_9FIRM</name>
<dbReference type="Pfam" id="PF00392">
    <property type="entry name" value="GntR"/>
    <property type="match status" value="1"/>
</dbReference>
<evidence type="ECO:0000256" key="1">
    <source>
        <dbReference type="ARBA" id="ARBA00023015"/>
    </source>
</evidence>
<dbReference type="Gene3D" id="3.40.1410.10">
    <property type="entry name" value="Chorismate lyase-like"/>
    <property type="match status" value="1"/>
</dbReference>
<dbReference type="PROSITE" id="PS50949">
    <property type="entry name" value="HTH_GNTR"/>
    <property type="match status" value="1"/>
</dbReference>
<dbReference type="PANTHER" id="PTHR44846:SF1">
    <property type="entry name" value="MANNOSYL-D-GLYCERATE TRANSPORT_METABOLISM SYSTEM REPRESSOR MNGR-RELATED"/>
    <property type="match status" value="1"/>
</dbReference>
<reference evidence="5 6" key="2">
    <citation type="submission" date="2023-06" db="EMBL/GenBank/DDBJ databases">
        <title>Identification and characterization of horizontal gene transfer across gut microbiota members of farm animals based on homology search.</title>
        <authorList>
            <person name="Schwarzerova J."/>
            <person name="Nykrynova M."/>
            <person name="Jureckova K."/>
            <person name="Cejkova D."/>
            <person name="Rychlik I."/>
        </authorList>
    </citation>
    <scope>NUCLEOTIDE SEQUENCE [LARGE SCALE GENOMIC DNA]</scope>
    <source>
        <strain evidence="5 6">ET340</strain>
    </source>
</reference>
<evidence type="ECO:0000256" key="3">
    <source>
        <dbReference type="ARBA" id="ARBA00023163"/>
    </source>
</evidence>
<evidence type="ECO:0000313" key="5">
    <source>
        <dbReference type="EMBL" id="MDM8201006.1"/>
    </source>
</evidence>
<reference evidence="6" key="1">
    <citation type="submission" date="2023-06" db="EMBL/GenBank/DDBJ databases">
        <title>Identification and characterization of horizontal gene transfer across gut microbiota members of farm animals based on homology search.</title>
        <authorList>
            <person name="Zeman M."/>
            <person name="Kubasova T."/>
            <person name="Jahodarova E."/>
            <person name="Nykrynova M."/>
            <person name="Rychlik I."/>
        </authorList>
    </citation>
    <scope>NUCLEOTIDE SEQUENCE [LARGE SCALE GENOMIC DNA]</scope>
    <source>
        <strain evidence="6">ET340</strain>
    </source>
</reference>
<accession>A0ABT7UQ42</accession>
<feature type="domain" description="HTH gntR-type" evidence="4">
    <location>
        <begin position="3"/>
        <end position="71"/>
    </location>
</feature>
<dbReference type="InterPro" id="IPR000524">
    <property type="entry name" value="Tscrpt_reg_HTH_GntR"/>
</dbReference>
<dbReference type="EMBL" id="JAUDCL010000009">
    <property type="protein sequence ID" value="MDM8201006.1"/>
    <property type="molecule type" value="Genomic_DNA"/>
</dbReference>
<dbReference type="InterPro" id="IPR050679">
    <property type="entry name" value="Bact_HTH_transcr_reg"/>
</dbReference>
<proteinExistence type="predicted"/>
<dbReference type="PRINTS" id="PR00035">
    <property type="entry name" value="HTHGNTR"/>
</dbReference>
<dbReference type="InterPro" id="IPR028978">
    <property type="entry name" value="Chorismate_lyase_/UTRA_dom_sf"/>
</dbReference>
<dbReference type="InterPro" id="IPR011663">
    <property type="entry name" value="UTRA"/>
</dbReference>
<dbReference type="SMART" id="SM00345">
    <property type="entry name" value="HTH_GNTR"/>
    <property type="match status" value="1"/>
</dbReference>
<dbReference type="RefSeq" id="WP_289599649.1">
    <property type="nucleotide sequence ID" value="NZ_JAUDCL010000009.1"/>
</dbReference>
<dbReference type="InterPro" id="IPR036388">
    <property type="entry name" value="WH-like_DNA-bd_sf"/>
</dbReference>
<dbReference type="Proteomes" id="UP001529380">
    <property type="component" value="Unassembled WGS sequence"/>
</dbReference>
<dbReference type="Pfam" id="PF07702">
    <property type="entry name" value="UTRA"/>
    <property type="match status" value="1"/>
</dbReference>
<dbReference type="CDD" id="cd07377">
    <property type="entry name" value="WHTH_GntR"/>
    <property type="match status" value="1"/>
</dbReference>